<feature type="compositionally biased region" description="Pro residues" evidence="1">
    <location>
        <begin position="40"/>
        <end position="50"/>
    </location>
</feature>
<dbReference type="AlphaFoldDB" id="A0A4S8KUQ7"/>
<protein>
    <submittedName>
        <fullName evidence="2">Uncharacterized protein</fullName>
    </submittedName>
</protein>
<reference evidence="2 3" key="1">
    <citation type="journal article" date="2019" name="Nat. Ecol. Evol.">
        <title>Megaphylogeny resolves global patterns of mushroom evolution.</title>
        <authorList>
            <person name="Varga T."/>
            <person name="Krizsan K."/>
            <person name="Foldi C."/>
            <person name="Dima B."/>
            <person name="Sanchez-Garcia M."/>
            <person name="Sanchez-Ramirez S."/>
            <person name="Szollosi G.J."/>
            <person name="Szarkandi J.G."/>
            <person name="Papp V."/>
            <person name="Albert L."/>
            <person name="Andreopoulos W."/>
            <person name="Angelini C."/>
            <person name="Antonin V."/>
            <person name="Barry K.W."/>
            <person name="Bougher N.L."/>
            <person name="Buchanan P."/>
            <person name="Buyck B."/>
            <person name="Bense V."/>
            <person name="Catcheside P."/>
            <person name="Chovatia M."/>
            <person name="Cooper J."/>
            <person name="Damon W."/>
            <person name="Desjardin D."/>
            <person name="Finy P."/>
            <person name="Geml J."/>
            <person name="Haridas S."/>
            <person name="Hughes K."/>
            <person name="Justo A."/>
            <person name="Karasinski D."/>
            <person name="Kautmanova I."/>
            <person name="Kiss B."/>
            <person name="Kocsube S."/>
            <person name="Kotiranta H."/>
            <person name="LaButti K.M."/>
            <person name="Lechner B.E."/>
            <person name="Liimatainen K."/>
            <person name="Lipzen A."/>
            <person name="Lukacs Z."/>
            <person name="Mihaltcheva S."/>
            <person name="Morgado L.N."/>
            <person name="Niskanen T."/>
            <person name="Noordeloos M.E."/>
            <person name="Ohm R.A."/>
            <person name="Ortiz-Santana B."/>
            <person name="Ovrebo C."/>
            <person name="Racz N."/>
            <person name="Riley R."/>
            <person name="Savchenko A."/>
            <person name="Shiryaev A."/>
            <person name="Soop K."/>
            <person name="Spirin V."/>
            <person name="Szebenyi C."/>
            <person name="Tomsovsky M."/>
            <person name="Tulloss R.E."/>
            <person name="Uehling J."/>
            <person name="Grigoriev I.V."/>
            <person name="Vagvolgyi C."/>
            <person name="Papp T."/>
            <person name="Martin F.M."/>
            <person name="Miettinen O."/>
            <person name="Hibbett D.S."/>
            <person name="Nagy L.G."/>
        </authorList>
    </citation>
    <scope>NUCLEOTIDE SEQUENCE [LARGE SCALE GENOMIC DNA]</scope>
    <source>
        <strain evidence="2 3">CBS 962.96</strain>
    </source>
</reference>
<dbReference type="EMBL" id="ML180061">
    <property type="protein sequence ID" value="THU79198.1"/>
    <property type="molecule type" value="Genomic_DNA"/>
</dbReference>
<organism evidence="2 3">
    <name type="scientific">Dendrothele bispora (strain CBS 962.96)</name>
    <dbReference type="NCBI Taxonomy" id="1314807"/>
    <lineage>
        <taxon>Eukaryota</taxon>
        <taxon>Fungi</taxon>
        <taxon>Dikarya</taxon>
        <taxon>Basidiomycota</taxon>
        <taxon>Agaricomycotina</taxon>
        <taxon>Agaricomycetes</taxon>
        <taxon>Agaricomycetidae</taxon>
        <taxon>Agaricales</taxon>
        <taxon>Agaricales incertae sedis</taxon>
        <taxon>Dendrothele</taxon>
    </lineage>
</organism>
<evidence type="ECO:0000313" key="2">
    <source>
        <dbReference type="EMBL" id="THU79198.1"/>
    </source>
</evidence>
<dbReference type="Proteomes" id="UP000297245">
    <property type="component" value="Unassembled WGS sequence"/>
</dbReference>
<evidence type="ECO:0000256" key="1">
    <source>
        <dbReference type="SAM" id="MobiDB-lite"/>
    </source>
</evidence>
<feature type="region of interest" description="Disordered" evidence="1">
    <location>
        <begin position="21"/>
        <end position="191"/>
    </location>
</feature>
<name>A0A4S8KUQ7_DENBC</name>
<feature type="compositionally biased region" description="Acidic residues" evidence="1">
    <location>
        <begin position="83"/>
        <end position="115"/>
    </location>
</feature>
<keyword evidence="3" id="KW-1185">Reference proteome</keyword>
<proteinExistence type="predicted"/>
<accession>A0A4S8KUQ7</accession>
<feature type="compositionally biased region" description="Low complexity" evidence="1">
    <location>
        <begin position="166"/>
        <end position="175"/>
    </location>
</feature>
<dbReference type="OrthoDB" id="3173036at2759"/>
<sequence length="349" mass="38411">MSHIKSFSEFVKCCVRLENAHPPQYSGAIPCEDSEDTPIPYTPSPSPPPNVESQPGPSTPKGKKRKAKQKSSKRLKRRRQGGEESDEVEWTGVSEGEEEDFGDDTGETTEEDELSDAGKGKGKKKRKGKEKEKERDRERGKGKGKEKGKGKGKETEHTRPRSTQLAAANATAAATKSPTRPVNEPDNGNDMDVNVLAGPISTSASLPLPTNANESIRTLRTYLLKLPDTLEDGQDVDELAQHCYQEGPWADTLSNGDAWEHWNDILDMMIQKCPIETMEAYQSRLVKRGPKGTEALYRVLAHVMEKVVVVPDMLDGKIGRVIDAIKGRCQEITVSEPTPSSPNLAESHL</sequence>
<feature type="compositionally biased region" description="Basic residues" evidence="1">
    <location>
        <begin position="61"/>
        <end position="79"/>
    </location>
</feature>
<feature type="compositionally biased region" description="Basic and acidic residues" evidence="1">
    <location>
        <begin position="129"/>
        <end position="159"/>
    </location>
</feature>
<gene>
    <name evidence="2" type="ORF">K435DRAFT_875758</name>
</gene>
<evidence type="ECO:0000313" key="3">
    <source>
        <dbReference type="Proteomes" id="UP000297245"/>
    </source>
</evidence>